<evidence type="ECO:0000313" key="1">
    <source>
        <dbReference type="EMBL" id="AIA95225.1"/>
    </source>
</evidence>
<proteinExistence type="predicted"/>
<accession>A0A060CPQ6</accession>
<organism evidence="1">
    <name type="scientific">uncultured Ochrobactrum sp</name>
    <dbReference type="NCBI Taxonomy" id="267632"/>
    <lineage>
        <taxon>Bacteria</taxon>
        <taxon>Pseudomonadati</taxon>
        <taxon>Pseudomonadota</taxon>
        <taxon>Alphaproteobacteria</taxon>
        <taxon>Hyphomicrobiales</taxon>
        <taxon>Brucellaceae</taxon>
        <taxon>Brucella/Ochrobactrum group</taxon>
        <taxon>Ochrobactrum</taxon>
        <taxon>environmental samples</taxon>
    </lineage>
</organism>
<name>A0A060CPQ6_9HYPH</name>
<dbReference type="AlphaFoldDB" id="A0A060CPQ6"/>
<feature type="non-terminal residue" evidence="1">
    <location>
        <position position="1"/>
    </location>
</feature>
<reference evidence="1" key="1">
    <citation type="journal article" date="2013" name="Environ. Microbiol.">
        <title>Seasonally variable intestinal metagenomes of the red palm weevil (Rhynchophorus ferrugineus).</title>
        <authorList>
            <person name="Jia S."/>
            <person name="Zhang X."/>
            <person name="Zhang G."/>
            <person name="Yin A."/>
            <person name="Zhang S."/>
            <person name="Li F."/>
            <person name="Wang L."/>
            <person name="Zhao D."/>
            <person name="Yun Q."/>
            <person name="Tala"/>
            <person name="Wang J."/>
            <person name="Sun G."/>
            <person name="Baabdullah M."/>
            <person name="Yu X."/>
            <person name="Hu S."/>
            <person name="Al-Mssallem I.S."/>
            <person name="Yu J."/>
        </authorList>
    </citation>
    <scope>NUCLEOTIDE SEQUENCE</scope>
</reference>
<sequence>LIVDQNLDAGLILEDDVALTSDFDDAYHLACRYFEDEIYIRFAFREGHEKGQDIAQSGKVHLIRPNPIGLGAVGQIVSRQAAEKLLELTGIFDRPSTLS</sequence>
<protein>
    <submittedName>
        <fullName evidence="1">CAZy families GT25 protein</fullName>
    </submittedName>
</protein>
<feature type="non-terminal residue" evidence="1">
    <location>
        <position position="99"/>
    </location>
</feature>
<dbReference type="EMBL" id="KF127865">
    <property type="protein sequence ID" value="AIA95225.1"/>
    <property type="molecule type" value="Genomic_DNA"/>
</dbReference>